<evidence type="ECO:0000313" key="6">
    <source>
        <dbReference type="Proteomes" id="UP000078070"/>
    </source>
</evidence>
<keyword evidence="6" id="KW-1185">Reference proteome</keyword>
<gene>
    <name evidence="5" type="ORF">A8C75_00535</name>
</gene>
<proteinExistence type="predicted"/>
<dbReference type="GO" id="GO:0043565">
    <property type="term" value="F:sequence-specific DNA binding"/>
    <property type="evidence" value="ECO:0007669"/>
    <property type="project" value="InterPro"/>
</dbReference>
<dbReference type="GO" id="GO:0003700">
    <property type="term" value="F:DNA-binding transcription factor activity"/>
    <property type="evidence" value="ECO:0007669"/>
    <property type="project" value="InterPro"/>
</dbReference>
<dbReference type="InterPro" id="IPR018060">
    <property type="entry name" value="HTH_AraC"/>
</dbReference>
<sequence length="288" mass="32702">MKNTPVLLESPATAFGITLRSVWDIYADESYQVLWPRDKKLPLLSSAHVCVFTRQGHGVIRLRSGREIHAKGACVLLLEARDILSYACEGLLWELYWVEFVLHGPVTLPLNTPVLLRDPTAHSREFSELVSCVRVGDTNYQAYAAAIFTKVLYQWVALSNHHAEPAPLRRIQTVISQMHGHTDERWAVKDMARLYGASEQQFRKVFLQYTGQTPKEYFMNLKLDMAHALLNRSSLNVSQAAFKLGFSDAFHLSKAFKSRFGYPPSEVIREPRDSIDNVYLMDTAVSDA</sequence>
<dbReference type="PROSITE" id="PS01124">
    <property type="entry name" value="HTH_ARAC_FAMILY_2"/>
    <property type="match status" value="1"/>
</dbReference>
<dbReference type="PROSITE" id="PS00041">
    <property type="entry name" value="HTH_ARAC_FAMILY_1"/>
    <property type="match status" value="1"/>
</dbReference>
<dbReference type="KEGG" id="mars:A8C75_00535"/>
<keyword evidence="3" id="KW-0804">Transcription</keyword>
<dbReference type="Proteomes" id="UP000078070">
    <property type="component" value="Chromosome"/>
</dbReference>
<dbReference type="InterPro" id="IPR009057">
    <property type="entry name" value="Homeodomain-like_sf"/>
</dbReference>
<dbReference type="AlphaFoldDB" id="A0A1A9ET97"/>
<evidence type="ECO:0000256" key="1">
    <source>
        <dbReference type="ARBA" id="ARBA00023015"/>
    </source>
</evidence>
<keyword evidence="1" id="KW-0805">Transcription regulation</keyword>
<dbReference type="PANTHER" id="PTHR46796">
    <property type="entry name" value="HTH-TYPE TRANSCRIPTIONAL ACTIVATOR RHAS-RELATED"/>
    <property type="match status" value="1"/>
</dbReference>
<dbReference type="PANTHER" id="PTHR46796:SF13">
    <property type="entry name" value="HTH-TYPE TRANSCRIPTIONAL ACTIVATOR RHAS"/>
    <property type="match status" value="1"/>
</dbReference>
<evidence type="ECO:0000313" key="5">
    <source>
        <dbReference type="EMBL" id="ANG61087.1"/>
    </source>
</evidence>
<dbReference type="Pfam" id="PF12833">
    <property type="entry name" value="HTH_18"/>
    <property type="match status" value="1"/>
</dbReference>
<dbReference type="InterPro" id="IPR018062">
    <property type="entry name" value="HTH_AraC-typ_CS"/>
</dbReference>
<dbReference type="STRING" id="1821621.A8C75_00535"/>
<evidence type="ECO:0000256" key="3">
    <source>
        <dbReference type="ARBA" id="ARBA00023163"/>
    </source>
</evidence>
<reference evidence="6" key="1">
    <citation type="submission" date="2016-05" db="EMBL/GenBank/DDBJ databases">
        <authorList>
            <person name="Baek K."/>
            <person name="Yang S.-J."/>
        </authorList>
    </citation>
    <scope>NUCLEOTIDE SEQUENCE [LARGE SCALE GENOMIC DNA]</scope>
    <source>
        <strain evidence="6">ST58-10</strain>
    </source>
</reference>
<dbReference type="InterPro" id="IPR050204">
    <property type="entry name" value="AraC_XylS_family_regulators"/>
</dbReference>
<name>A0A1A9ET97_9GAMM</name>
<dbReference type="OrthoDB" id="9809338at2"/>
<evidence type="ECO:0000256" key="2">
    <source>
        <dbReference type="ARBA" id="ARBA00023125"/>
    </source>
</evidence>
<organism evidence="5 6">
    <name type="scientific">Marinobacterium aestuarii</name>
    <dbReference type="NCBI Taxonomy" id="1821621"/>
    <lineage>
        <taxon>Bacteria</taxon>
        <taxon>Pseudomonadati</taxon>
        <taxon>Pseudomonadota</taxon>
        <taxon>Gammaproteobacteria</taxon>
        <taxon>Oceanospirillales</taxon>
        <taxon>Oceanospirillaceae</taxon>
        <taxon>Marinobacterium</taxon>
    </lineage>
</organism>
<dbReference type="EMBL" id="CP015839">
    <property type="protein sequence ID" value="ANG61087.1"/>
    <property type="molecule type" value="Genomic_DNA"/>
</dbReference>
<dbReference type="Gene3D" id="1.10.10.60">
    <property type="entry name" value="Homeodomain-like"/>
    <property type="match status" value="1"/>
</dbReference>
<dbReference type="SMART" id="SM00342">
    <property type="entry name" value="HTH_ARAC"/>
    <property type="match status" value="1"/>
</dbReference>
<protein>
    <recommendedName>
        <fullName evidence="4">HTH araC/xylS-type domain-containing protein</fullName>
    </recommendedName>
</protein>
<keyword evidence="2" id="KW-0238">DNA-binding</keyword>
<dbReference type="SUPFAM" id="SSF46689">
    <property type="entry name" value="Homeodomain-like"/>
    <property type="match status" value="2"/>
</dbReference>
<dbReference type="RefSeq" id="WP_067376591.1">
    <property type="nucleotide sequence ID" value="NZ_CP015839.1"/>
</dbReference>
<feature type="domain" description="HTH araC/xylS-type" evidence="4">
    <location>
        <begin position="172"/>
        <end position="270"/>
    </location>
</feature>
<reference evidence="5 6" key="2">
    <citation type="journal article" date="2018" name="Int. J. Syst. Evol. Microbiol.">
        <title>Marinobacterium aestuarii sp. nov., a benzene-degrading marine bacterium isolated from estuary sediment.</title>
        <authorList>
            <person name="Bae S.S."/>
            <person name="Jung J."/>
            <person name="Chung D."/>
            <person name="Baek K."/>
        </authorList>
    </citation>
    <scope>NUCLEOTIDE SEQUENCE [LARGE SCALE GENOMIC DNA]</scope>
    <source>
        <strain evidence="5 6">ST58-10</strain>
    </source>
</reference>
<accession>A0A1A9ET97</accession>
<evidence type="ECO:0000259" key="4">
    <source>
        <dbReference type="PROSITE" id="PS01124"/>
    </source>
</evidence>